<keyword evidence="5" id="KW-1185">Reference proteome</keyword>
<organism evidence="4 5">
    <name type="scientific">Sphaerospermopsis reniformis</name>
    <dbReference type="NCBI Taxonomy" id="531300"/>
    <lineage>
        <taxon>Bacteria</taxon>
        <taxon>Bacillati</taxon>
        <taxon>Cyanobacteriota</taxon>
        <taxon>Cyanophyceae</taxon>
        <taxon>Nostocales</taxon>
        <taxon>Aphanizomenonaceae</taxon>
        <taxon>Sphaerospermopsis</taxon>
    </lineage>
</organism>
<dbReference type="SUPFAM" id="SSF53671">
    <property type="entry name" value="Aspartate/ornithine carbamoyltransferase"/>
    <property type="match status" value="1"/>
</dbReference>
<dbReference type="GO" id="GO:0016597">
    <property type="term" value="F:amino acid binding"/>
    <property type="evidence" value="ECO:0007669"/>
    <property type="project" value="InterPro"/>
</dbReference>
<evidence type="ECO:0000256" key="2">
    <source>
        <dbReference type="SAM" id="MobiDB-lite"/>
    </source>
</evidence>
<sequence length="53" mass="5896">MVIRHKEAGVPQAIAQEMDRLGEKVSVLNAGDGQHEHPSQSLLDTSLRRGERF</sequence>
<keyword evidence="1 4" id="KW-0808">Transferase</keyword>
<feature type="region of interest" description="Disordered" evidence="2">
    <location>
        <begin position="29"/>
        <end position="53"/>
    </location>
</feature>
<evidence type="ECO:0000259" key="3">
    <source>
        <dbReference type="Pfam" id="PF02729"/>
    </source>
</evidence>
<reference evidence="5" key="1">
    <citation type="submission" date="2019-02" db="EMBL/GenBank/DDBJ databases">
        <title>Draft genome sequence of Sphaerospermopsis reniformis NIES-1949.</title>
        <authorList>
            <person name="Yamaguchi H."/>
            <person name="Suzuki S."/>
            <person name="Kawachi M."/>
        </authorList>
    </citation>
    <scope>NUCLEOTIDE SEQUENCE [LARGE SCALE GENOMIC DNA]</scope>
    <source>
        <strain evidence="5">NIES-1949</strain>
    </source>
</reference>
<dbReference type="Pfam" id="PF02729">
    <property type="entry name" value="OTCace_N"/>
    <property type="match status" value="1"/>
</dbReference>
<evidence type="ECO:0000313" key="5">
    <source>
        <dbReference type="Proteomes" id="UP000300142"/>
    </source>
</evidence>
<gene>
    <name evidence="4" type="ORF">SR1949_53630</name>
</gene>
<name>A0A480AA96_9CYAN</name>
<comment type="caution">
    <text evidence="4">The sequence shown here is derived from an EMBL/GenBank/DDBJ whole genome shotgun (WGS) entry which is preliminary data.</text>
</comment>
<feature type="domain" description="Aspartate/ornithine carbamoyltransferase carbamoyl-P binding" evidence="3">
    <location>
        <begin position="1"/>
        <end position="45"/>
    </location>
</feature>
<dbReference type="InterPro" id="IPR006132">
    <property type="entry name" value="Asp/Orn_carbamoyltranf_P-bd"/>
</dbReference>
<evidence type="ECO:0000256" key="1">
    <source>
        <dbReference type="ARBA" id="ARBA00022679"/>
    </source>
</evidence>
<dbReference type="GO" id="GO:0016743">
    <property type="term" value="F:carboxyl- or carbamoyltransferase activity"/>
    <property type="evidence" value="ECO:0007669"/>
    <property type="project" value="InterPro"/>
</dbReference>
<dbReference type="GO" id="GO:0006520">
    <property type="term" value="P:amino acid metabolic process"/>
    <property type="evidence" value="ECO:0007669"/>
    <property type="project" value="InterPro"/>
</dbReference>
<protein>
    <submittedName>
        <fullName evidence="4">Aspartate carbamoyltransferase</fullName>
    </submittedName>
</protein>
<dbReference type="Proteomes" id="UP000300142">
    <property type="component" value="Unassembled WGS sequence"/>
</dbReference>
<dbReference type="Gene3D" id="3.40.50.1370">
    <property type="entry name" value="Aspartate/ornithine carbamoyltransferase"/>
    <property type="match status" value="1"/>
</dbReference>
<dbReference type="AlphaFoldDB" id="A0A480AA96"/>
<dbReference type="InterPro" id="IPR036901">
    <property type="entry name" value="Asp/Orn_carbamoylTrfase_sf"/>
</dbReference>
<accession>A0A480AA96</accession>
<proteinExistence type="predicted"/>
<dbReference type="EMBL" id="BJCE01000479">
    <property type="protein sequence ID" value="GCL40228.1"/>
    <property type="molecule type" value="Genomic_DNA"/>
</dbReference>
<evidence type="ECO:0000313" key="4">
    <source>
        <dbReference type="EMBL" id="GCL40228.1"/>
    </source>
</evidence>